<feature type="region of interest" description="Disordered" evidence="1">
    <location>
        <begin position="214"/>
        <end position="268"/>
    </location>
</feature>
<proteinExistence type="predicted"/>
<dbReference type="InterPro" id="IPR008780">
    <property type="entry name" value="Plasmodium_Vir"/>
</dbReference>
<accession>A0A8S4HJK6</accession>
<dbReference type="EMBL" id="CAJZCX010000013">
    <property type="protein sequence ID" value="CAG9482893.1"/>
    <property type="molecule type" value="Genomic_DNA"/>
</dbReference>
<dbReference type="VEuPathDB" id="PlasmoDB:PVPAM_040007400"/>
<evidence type="ECO:0000313" key="3">
    <source>
        <dbReference type="Proteomes" id="UP000779233"/>
    </source>
</evidence>
<evidence type="ECO:0000256" key="1">
    <source>
        <dbReference type="SAM" id="MobiDB-lite"/>
    </source>
</evidence>
<sequence>MLKESNIVLLYIYNCDTEFDNLNTNFYYTSLNEAYYDCKDETFYNAAETKLKNNTWKEDVTDKILKALCYVYRKSSIYKYERDICKYLYFWLVNILLDKMSNKVVFFDVIRDLLDILKNDKEKICELPHHYIEEHNFKNIKSFFDYSEDYYSYKNQITDYNLPCNEKYHKYLHAYVDTYNKFHGICKYERNSYGYCDVFDKYFAEKDHKNLSTWKCNPQDNEPGAEYEEPEEMKEEQSPTHEIERQSVTLSEGFKREKEQDAEYPSSSVSLPHQVISVNNTASDNSDGTPSSMTSKSITGAVSVAGALVPSYLLYNYTPAGNLINKLLGRTTRMNHNPLTEAQLMNNFYPPDQFNSERSGYNISYRPV</sequence>
<dbReference type="Pfam" id="PF05795">
    <property type="entry name" value="Plasmodium_Vir"/>
    <property type="match status" value="1"/>
</dbReference>
<gene>
    <name evidence="2" type="ORF">PVW1_040032900</name>
</gene>
<dbReference type="Proteomes" id="UP000779233">
    <property type="component" value="Unassembled WGS sequence"/>
</dbReference>
<organism evidence="2 3">
    <name type="scientific">Plasmodium vivax</name>
    <name type="common">malaria parasite P. vivax</name>
    <dbReference type="NCBI Taxonomy" id="5855"/>
    <lineage>
        <taxon>Eukaryota</taxon>
        <taxon>Sar</taxon>
        <taxon>Alveolata</taxon>
        <taxon>Apicomplexa</taxon>
        <taxon>Aconoidasida</taxon>
        <taxon>Haemosporida</taxon>
        <taxon>Plasmodiidae</taxon>
        <taxon>Plasmodium</taxon>
        <taxon>Plasmodium (Plasmodium)</taxon>
    </lineage>
</organism>
<protein>
    <submittedName>
        <fullName evidence="2">(malaria parasite P. vivax) hypothetical protein</fullName>
    </submittedName>
</protein>
<dbReference type="AlphaFoldDB" id="A0A8S4HJK6"/>
<comment type="caution">
    <text evidence="2">The sequence shown here is derived from an EMBL/GenBank/DDBJ whole genome shotgun (WGS) entry which is preliminary data.</text>
</comment>
<feature type="compositionally biased region" description="Basic and acidic residues" evidence="1">
    <location>
        <begin position="235"/>
        <end position="245"/>
    </location>
</feature>
<reference evidence="2" key="1">
    <citation type="submission" date="2021-09" db="EMBL/GenBank/DDBJ databases">
        <authorList>
            <consortium name="Pathogen Informatics"/>
        </authorList>
    </citation>
    <scope>NUCLEOTIDE SEQUENCE</scope>
    <source>
        <strain evidence="2">PvW1</strain>
    </source>
</reference>
<evidence type="ECO:0000313" key="2">
    <source>
        <dbReference type="EMBL" id="CAG9482893.1"/>
    </source>
</evidence>
<name>A0A8S4HJK6_PLAVI</name>
<feature type="compositionally biased region" description="Acidic residues" evidence="1">
    <location>
        <begin position="223"/>
        <end position="234"/>
    </location>
</feature>